<dbReference type="AlphaFoldDB" id="A0A4Y3MDJ5"/>
<keyword evidence="1" id="KW-0812">Transmembrane</keyword>
<protein>
    <submittedName>
        <fullName evidence="2">Uncharacterized protein</fullName>
    </submittedName>
</protein>
<organism evidence="2 3">
    <name type="scientific">Gluconobacter roseus NBRC 3990</name>
    <dbReference type="NCBI Taxonomy" id="1307950"/>
    <lineage>
        <taxon>Bacteria</taxon>
        <taxon>Pseudomonadati</taxon>
        <taxon>Pseudomonadota</taxon>
        <taxon>Alphaproteobacteria</taxon>
        <taxon>Acetobacterales</taxon>
        <taxon>Acetobacteraceae</taxon>
        <taxon>Gluconobacter</taxon>
    </lineage>
</organism>
<accession>A0A4Y3MDJ5</accession>
<keyword evidence="3" id="KW-1185">Reference proteome</keyword>
<sequence length="55" mass="6328">MDGRRVPGVQFWLRTRVVTCWTIWVTRGVGEWGSVWIMGLTVPVVLAVQTRLIFP</sequence>
<proteinExistence type="predicted"/>
<evidence type="ECO:0000256" key="1">
    <source>
        <dbReference type="SAM" id="Phobius"/>
    </source>
</evidence>
<dbReference type="Proteomes" id="UP000320772">
    <property type="component" value="Unassembled WGS sequence"/>
</dbReference>
<dbReference type="EMBL" id="BJLY01000004">
    <property type="protein sequence ID" value="GEB04469.1"/>
    <property type="molecule type" value="Genomic_DNA"/>
</dbReference>
<evidence type="ECO:0000313" key="2">
    <source>
        <dbReference type="EMBL" id="GEB04469.1"/>
    </source>
</evidence>
<keyword evidence="1" id="KW-1133">Transmembrane helix</keyword>
<evidence type="ECO:0000313" key="3">
    <source>
        <dbReference type="Proteomes" id="UP000320772"/>
    </source>
</evidence>
<name>A0A4Y3MDJ5_9PROT</name>
<feature type="transmembrane region" description="Helical" evidence="1">
    <location>
        <begin position="35"/>
        <end position="54"/>
    </location>
</feature>
<reference evidence="2 3" key="1">
    <citation type="submission" date="2019-06" db="EMBL/GenBank/DDBJ databases">
        <title>Whole genome shotgun sequence of Gluconobacter roseus NBRC 3990.</title>
        <authorList>
            <person name="Hosoyama A."/>
            <person name="Uohara A."/>
            <person name="Ohji S."/>
            <person name="Ichikawa N."/>
        </authorList>
    </citation>
    <scope>NUCLEOTIDE SEQUENCE [LARGE SCALE GENOMIC DNA]</scope>
    <source>
        <strain evidence="2 3">NBRC 3990</strain>
    </source>
</reference>
<comment type="caution">
    <text evidence="2">The sequence shown here is derived from an EMBL/GenBank/DDBJ whole genome shotgun (WGS) entry which is preliminary data.</text>
</comment>
<gene>
    <name evidence="2" type="ORF">GRO01_20450</name>
</gene>
<keyword evidence="1" id="KW-0472">Membrane</keyword>